<dbReference type="AlphaFoldDB" id="A0AAV4R5T5"/>
<name>A0AAV4R5T5_CAEEX</name>
<dbReference type="EMBL" id="BPLR01007315">
    <property type="protein sequence ID" value="GIY15984.1"/>
    <property type="molecule type" value="Genomic_DNA"/>
</dbReference>
<protein>
    <submittedName>
        <fullName evidence="1">Uncharacterized protein</fullName>
    </submittedName>
</protein>
<evidence type="ECO:0000313" key="1">
    <source>
        <dbReference type="EMBL" id="GIY15984.1"/>
    </source>
</evidence>
<sequence>MVKTFRYGKYFQLSSKTIAIKAAYNRKDLLYGVQFTLDTCRRKKLNYSCHGWLTFREKDLFLEADAVPSGSIGSMLDLEIILGSRSRRSFHRSRHDYQKTGDSMFVDGLQEEVGRRLVVTVSVA</sequence>
<reference evidence="1 2" key="1">
    <citation type="submission" date="2021-06" db="EMBL/GenBank/DDBJ databases">
        <title>Caerostris extrusa draft genome.</title>
        <authorList>
            <person name="Kono N."/>
            <person name="Arakawa K."/>
        </authorList>
    </citation>
    <scope>NUCLEOTIDE SEQUENCE [LARGE SCALE GENOMIC DNA]</scope>
</reference>
<evidence type="ECO:0000313" key="2">
    <source>
        <dbReference type="Proteomes" id="UP001054945"/>
    </source>
</evidence>
<organism evidence="1 2">
    <name type="scientific">Caerostris extrusa</name>
    <name type="common">Bark spider</name>
    <name type="synonym">Caerostris bankana</name>
    <dbReference type="NCBI Taxonomy" id="172846"/>
    <lineage>
        <taxon>Eukaryota</taxon>
        <taxon>Metazoa</taxon>
        <taxon>Ecdysozoa</taxon>
        <taxon>Arthropoda</taxon>
        <taxon>Chelicerata</taxon>
        <taxon>Arachnida</taxon>
        <taxon>Araneae</taxon>
        <taxon>Araneomorphae</taxon>
        <taxon>Entelegynae</taxon>
        <taxon>Araneoidea</taxon>
        <taxon>Araneidae</taxon>
        <taxon>Caerostris</taxon>
    </lineage>
</organism>
<proteinExistence type="predicted"/>
<gene>
    <name evidence="1" type="ORF">CEXT_346471</name>
</gene>
<keyword evidence="2" id="KW-1185">Reference proteome</keyword>
<dbReference type="Proteomes" id="UP001054945">
    <property type="component" value="Unassembled WGS sequence"/>
</dbReference>
<accession>A0AAV4R5T5</accession>
<comment type="caution">
    <text evidence="1">The sequence shown here is derived from an EMBL/GenBank/DDBJ whole genome shotgun (WGS) entry which is preliminary data.</text>
</comment>